<dbReference type="EMBL" id="JBEPLO010000013">
    <property type="protein sequence ID" value="MET3558218.1"/>
    <property type="molecule type" value="Genomic_DNA"/>
</dbReference>
<reference evidence="1 2" key="1">
    <citation type="submission" date="2024-06" db="EMBL/GenBank/DDBJ databases">
        <title>Genomic Encyclopedia of Type Strains, Phase IV (KMG-IV): sequencing the most valuable type-strain genomes for metagenomic binning, comparative biology and taxonomic classification.</title>
        <authorList>
            <person name="Goeker M."/>
        </authorList>
    </citation>
    <scope>NUCLEOTIDE SEQUENCE [LARGE SCALE GENOMIC DNA]</scope>
    <source>
        <strain evidence="1 2">DSM 28303</strain>
    </source>
</reference>
<dbReference type="RefSeq" id="WP_354365292.1">
    <property type="nucleotide sequence ID" value="NZ_JBEPLO010000013.1"/>
</dbReference>
<protein>
    <submittedName>
        <fullName evidence="1">Uncharacterized protein</fullName>
    </submittedName>
</protein>
<accession>A0ABV2FI24</accession>
<organism evidence="1 2">
    <name type="scientific">Streptococcus rupicaprae</name>
    <dbReference type="NCBI Taxonomy" id="759619"/>
    <lineage>
        <taxon>Bacteria</taxon>
        <taxon>Bacillati</taxon>
        <taxon>Bacillota</taxon>
        <taxon>Bacilli</taxon>
        <taxon>Lactobacillales</taxon>
        <taxon>Streptococcaceae</taxon>
        <taxon>Streptococcus</taxon>
    </lineage>
</organism>
<evidence type="ECO:0000313" key="2">
    <source>
        <dbReference type="Proteomes" id="UP001549122"/>
    </source>
</evidence>
<gene>
    <name evidence="1" type="ORF">ABID29_001338</name>
</gene>
<keyword evidence="2" id="KW-1185">Reference proteome</keyword>
<sequence>MEDEKKREERFFVFRTFRELEELARQGEAGVPFRRQEVHDTVSTF</sequence>
<dbReference type="Proteomes" id="UP001549122">
    <property type="component" value="Unassembled WGS sequence"/>
</dbReference>
<name>A0ABV2FI24_9STRE</name>
<proteinExistence type="predicted"/>
<evidence type="ECO:0000313" key="1">
    <source>
        <dbReference type="EMBL" id="MET3558218.1"/>
    </source>
</evidence>
<comment type="caution">
    <text evidence="1">The sequence shown here is derived from an EMBL/GenBank/DDBJ whole genome shotgun (WGS) entry which is preliminary data.</text>
</comment>